<feature type="region of interest" description="Disordered" evidence="1">
    <location>
        <begin position="1"/>
        <end position="25"/>
    </location>
</feature>
<dbReference type="AlphaFoldDB" id="A0AAW0JRG3"/>
<comment type="caution">
    <text evidence="2">The sequence shown here is derived from an EMBL/GenBank/DDBJ whole genome shotgun (WGS) entry which is preliminary data.</text>
</comment>
<dbReference type="EMBL" id="JBBHLL010000020">
    <property type="protein sequence ID" value="KAK7829594.1"/>
    <property type="molecule type" value="Genomic_DNA"/>
</dbReference>
<evidence type="ECO:0000256" key="1">
    <source>
        <dbReference type="SAM" id="MobiDB-lite"/>
    </source>
</evidence>
<evidence type="ECO:0000313" key="2">
    <source>
        <dbReference type="EMBL" id="KAK7829594.1"/>
    </source>
</evidence>
<accession>A0AAW0JRG3</accession>
<gene>
    <name evidence="2" type="ORF">U0070_013280</name>
</gene>
<name>A0AAW0JRG3_MYOGA</name>
<reference evidence="2 3" key="1">
    <citation type="journal article" date="2023" name="bioRxiv">
        <title>Conserved and derived expression patterns and positive selection on dental genes reveal complex evolutionary context of ever-growing rodent molars.</title>
        <authorList>
            <person name="Calamari Z.T."/>
            <person name="Song A."/>
            <person name="Cohen E."/>
            <person name="Akter M."/>
            <person name="Roy R.D."/>
            <person name="Hallikas O."/>
            <person name="Christensen M.M."/>
            <person name="Li P."/>
            <person name="Marangoni P."/>
            <person name="Jernvall J."/>
            <person name="Klein O.D."/>
        </authorList>
    </citation>
    <scope>NUCLEOTIDE SEQUENCE [LARGE SCALE GENOMIC DNA]</scope>
    <source>
        <strain evidence="2">V071</strain>
    </source>
</reference>
<dbReference type="Proteomes" id="UP001488838">
    <property type="component" value="Unassembled WGS sequence"/>
</dbReference>
<feature type="non-terminal residue" evidence="2">
    <location>
        <position position="1"/>
    </location>
</feature>
<evidence type="ECO:0000313" key="3">
    <source>
        <dbReference type="Proteomes" id="UP001488838"/>
    </source>
</evidence>
<feature type="compositionally biased region" description="Gly residues" evidence="1">
    <location>
        <begin position="1"/>
        <end position="12"/>
    </location>
</feature>
<proteinExistence type="predicted"/>
<protein>
    <submittedName>
        <fullName evidence="2">Uncharacterized protein</fullName>
    </submittedName>
</protein>
<keyword evidence="3" id="KW-1185">Reference proteome</keyword>
<feature type="compositionally biased region" description="Polar residues" evidence="1">
    <location>
        <begin position="40"/>
        <end position="54"/>
    </location>
</feature>
<sequence length="96" mass="9998">IADPGVGGGGAANPGPGRDRPRAKGVRLGALFLHPLSLPRSASTDSRDSPSATVSVHLREPPGAASSPGADFVFNRDCHQLVCECDLLVSEQRERL</sequence>
<feature type="region of interest" description="Disordered" evidence="1">
    <location>
        <begin position="38"/>
        <end position="67"/>
    </location>
</feature>
<organism evidence="2 3">
    <name type="scientific">Myodes glareolus</name>
    <name type="common">Bank vole</name>
    <name type="synonym">Clethrionomys glareolus</name>
    <dbReference type="NCBI Taxonomy" id="447135"/>
    <lineage>
        <taxon>Eukaryota</taxon>
        <taxon>Metazoa</taxon>
        <taxon>Chordata</taxon>
        <taxon>Craniata</taxon>
        <taxon>Vertebrata</taxon>
        <taxon>Euteleostomi</taxon>
        <taxon>Mammalia</taxon>
        <taxon>Eutheria</taxon>
        <taxon>Euarchontoglires</taxon>
        <taxon>Glires</taxon>
        <taxon>Rodentia</taxon>
        <taxon>Myomorpha</taxon>
        <taxon>Muroidea</taxon>
        <taxon>Cricetidae</taxon>
        <taxon>Arvicolinae</taxon>
        <taxon>Myodes</taxon>
    </lineage>
</organism>